<comment type="subcellular location">
    <subcellularLocation>
        <location evidence="1">Bacterial flagellum</location>
    </subcellularLocation>
</comment>
<comment type="similarity">
    <text evidence="2">Belongs to the FliD family.</text>
</comment>
<feature type="domain" description="Flagellar hook-associated protein 2 C-terminal" evidence="9">
    <location>
        <begin position="674"/>
        <end position="888"/>
    </location>
</feature>
<dbReference type="InterPro" id="IPR010809">
    <property type="entry name" value="FliD_C"/>
</dbReference>
<dbReference type="GO" id="GO:0009421">
    <property type="term" value="C:bacterial-type flagellum filament cap"/>
    <property type="evidence" value="ECO:0007669"/>
    <property type="project" value="InterPro"/>
</dbReference>
<evidence type="ECO:0000313" key="10">
    <source>
        <dbReference type="EMBL" id="VAX40727.1"/>
    </source>
</evidence>
<dbReference type="InterPro" id="IPR003481">
    <property type="entry name" value="FliD_N"/>
</dbReference>
<dbReference type="GO" id="GO:0009424">
    <property type="term" value="C:bacterial-type flagellum hook"/>
    <property type="evidence" value="ECO:0007669"/>
    <property type="project" value="InterPro"/>
</dbReference>
<dbReference type="GO" id="GO:0071973">
    <property type="term" value="P:bacterial-type flagellum-dependent cell motility"/>
    <property type="evidence" value="ECO:0007669"/>
    <property type="project" value="TreeGrafter"/>
</dbReference>
<evidence type="ECO:0000256" key="4">
    <source>
        <dbReference type="ARBA" id="ARBA00023054"/>
    </source>
</evidence>
<organism evidence="10">
    <name type="scientific">hydrothermal vent metagenome</name>
    <dbReference type="NCBI Taxonomy" id="652676"/>
    <lineage>
        <taxon>unclassified sequences</taxon>
        <taxon>metagenomes</taxon>
        <taxon>ecological metagenomes</taxon>
    </lineage>
</organism>
<sequence>MGTISSNIGLLSGINTTDLVNAITARSSQSIQRLQVQSQTLGVKSQGLDLLETTITAISVSVTQLNKANTFNSFSLSNSGSEQFTAATNSNALDATYNFQTIRTASTDALRSKGFANADVQTLGTGTITISQGGSLQQETLLDTFNGGTGVQKGSIRITDRSGSSADIDLTNVFDVDEVLNSINSNNNIDITAVVQDGKLILTDTTGSTTSNLIVAELNGGQTAANLGIIGSIANTTLTGSDVYEITSDFTLDFINDGNGLARQPGADDLRISTSDGNDIDIDFDTASTIGDIVNLINNDADNAGKVTASFSNEKFTLVDNTSGGGTLQAANINGSSVVRQLGLETTAIGTTLTGLSVGAGINTVLLRNLRGGRGIDVQGQISLTDRAGASATIDLSGAESLDDIIAAINSASPSLQAALDTKGTGITITDISGSTAGNFIIADVTTSTVAADLGITINAASDSIDSGSLGLRYVNEATSLSNYAPDGTSVDNGSIKITDSAGNEAIVSISTSTLTVGDVITRINAATGIQVTAQLNDTGDGFVLIDEAAGAGTLSVTESGGSTAADLRLLGNGAIASDGKLHIESQLVTTITVDATDTLSSIATKINDAGGLATASTFDDGSAFNSARLSITSKTSGRAGRLIIDDGGLGLGLVTTAQGNDALLRVGSSVASGFVVSSSNNTFTNIAQGVDITAVAAGSSIKQVSLKRDTGSIKSLLAGFVSSYNGYITATRDLSRFNSETSERGILQGEGSVLRIESRLASLINRNYLASTERVSSLGDLGIRTTSNGKILLDDSVLDKVLSEDPTAVSNFFLDSTNGFAQRADDTLKSFTDPFTGLFKTEGDAIQSTVDSFTSRIGQLNVLLDSRKARLFRQFAQMESALGQLQSQQSALGALSNISFLSPNSRS</sequence>
<dbReference type="Pfam" id="PF02465">
    <property type="entry name" value="FliD_N"/>
    <property type="match status" value="1"/>
</dbReference>
<dbReference type="EMBL" id="UOGL01000476">
    <property type="protein sequence ID" value="VAX40727.1"/>
    <property type="molecule type" value="Genomic_DNA"/>
</dbReference>
<evidence type="ECO:0000259" key="8">
    <source>
        <dbReference type="Pfam" id="PF02465"/>
    </source>
</evidence>
<dbReference type="InterPro" id="IPR040026">
    <property type="entry name" value="FliD"/>
</dbReference>
<evidence type="ECO:0000256" key="3">
    <source>
        <dbReference type="ARBA" id="ARBA00011255"/>
    </source>
</evidence>
<reference evidence="10" key="1">
    <citation type="submission" date="2018-06" db="EMBL/GenBank/DDBJ databases">
        <authorList>
            <person name="Zhirakovskaya E."/>
        </authorList>
    </citation>
    <scope>NUCLEOTIDE SEQUENCE</scope>
</reference>
<keyword evidence="5" id="KW-0975">Bacterial flagellum</keyword>
<name>A0A3B1E858_9ZZZZ</name>
<evidence type="ECO:0000256" key="5">
    <source>
        <dbReference type="ARBA" id="ARBA00023143"/>
    </source>
</evidence>
<keyword evidence="4" id="KW-0175">Coiled coil</keyword>
<dbReference type="AlphaFoldDB" id="A0A3B1E858"/>
<evidence type="ECO:0000256" key="1">
    <source>
        <dbReference type="ARBA" id="ARBA00004365"/>
    </source>
</evidence>
<gene>
    <name evidence="10" type="ORF">MNBD_PLANCTO02-384</name>
</gene>
<proteinExistence type="inferred from homology"/>
<evidence type="ECO:0000259" key="9">
    <source>
        <dbReference type="Pfam" id="PF07195"/>
    </source>
</evidence>
<dbReference type="PANTHER" id="PTHR30288:SF0">
    <property type="entry name" value="FLAGELLAR HOOK-ASSOCIATED PROTEIN 2"/>
    <property type="match status" value="1"/>
</dbReference>
<evidence type="ECO:0000256" key="6">
    <source>
        <dbReference type="ARBA" id="ARBA00033074"/>
    </source>
</evidence>
<evidence type="ECO:0000256" key="7">
    <source>
        <dbReference type="ARBA" id="ARBA00033192"/>
    </source>
</evidence>
<dbReference type="PANTHER" id="PTHR30288">
    <property type="entry name" value="FLAGELLAR CAP/ASSEMBLY PROTEIN FLID"/>
    <property type="match status" value="1"/>
</dbReference>
<protein>
    <recommendedName>
        <fullName evidence="7">Filament cap protein</fullName>
    </recommendedName>
    <alternativeName>
        <fullName evidence="6">Flagellar cap protein</fullName>
    </alternativeName>
</protein>
<evidence type="ECO:0000256" key="2">
    <source>
        <dbReference type="ARBA" id="ARBA00009764"/>
    </source>
</evidence>
<dbReference type="Pfam" id="PF07195">
    <property type="entry name" value="FliD_C"/>
    <property type="match status" value="1"/>
</dbReference>
<dbReference type="GO" id="GO:0007155">
    <property type="term" value="P:cell adhesion"/>
    <property type="evidence" value="ECO:0007669"/>
    <property type="project" value="InterPro"/>
</dbReference>
<feature type="domain" description="Flagellar hook-associated protein 2 N-terminal" evidence="8">
    <location>
        <begin position="12"/>
        <end position="107"/>
    </location>
</feature>
<comment type="subunit">
    <text evidence="3">Homopentamer.</text>
</comment>
<accession>A0A3B1E858</accession>